<proteinExistence type="predicted"/>
<dbReference type="InterPro" id="IPR006869">
    <property type="entry name" value="DUF547"/>
</dbReference>
<dbReference type="RefSeq" id="WP_211423777.1">
    <property type="nucleotide sequence ID" value="NZ_CP072643.1"/>
</dbReference>
<organism evidence="4 5">
    <name type="scientific">Chloracidobacterium sp. N</name>
    <dbReference type="NCBI Taxonomy" id="2821540"/>
    <lineage>
        <taxon>Bacteria</taxon>
        <taxon>Pseudomonadati</taxon>
        <taxon>Acidobacteriota</taxon>
        <taxon>Terriglobia</taxon>
        <taxon>Terriglobales</taxon>
        <taxon>Acidobacteriaceae</taxon>
        <taxon>Chloracidobacterium</taxon>
        <taxon>Chloracidobacterium aggregatum</taxon>
    </lineage>
</organism>
<protein>
    <submittedName>
        <fullName evidence="4">DUF547 domain-containing protein</fullName>
    </submittedName>
</protein>
<dbReference type="EMBL" id="CP072643">
    <property type="protein sequence ID" value="QUV95557.1"/>
    <property type="molecule type" value="Genomic_DNA"/>
</dbReference>
<dbReference type="Pfam" id="PF04784">
    <property type="entry name" value="DUF547"/>
    <property type="match status" value="1"/>
</dbReference>
<dbReference type="Proteomes" id="UP000677668">
    <property type="component" value="Chromosome 2"/>
</dbReference>
<name>A0ABX8B651_9BACT</name>
<reference evidence="4 5" key="1">
    <citation type="submission" date="2021-03" db="EMBL/GenBank/DDBJ databases">
        <title>Genomic and phenotypic characterization of Chloracidobacterium isolates provides evidence for multiple species.</title>
        <authorList>
            <person name="Saini M.K."/>
            <person name="Costas A.M.G."/>
            <person name="Tank M."/>
            <person name="Bryant D.A."/>
        </authorList>
    </citation>
    <scope>NUCLEOTIDE SEQUENCE [LARGE SCALE GENOMIC DNA]</scope>
    <source>
        <strain evidence="4 5">N</strain>
    </source>
</reference>
<evidence type="ECO:0000256" key="2">
    <source>
        <dbReference type="SAM" id="SignalP"/>
    </source>
</evidence>
<accession>A0ABX8B651</accession>
<dbReference type="PANTHER" id="PTHR46361:SF3">
    <property type="entry name" value="ELECTRON CARRIER_ PROTEIN DISULFIDE OXIDOREDUCTASE"/>
    <property type="match status" value="1"/>
</dbReference>
<evidence type="ECO:0000256" key="1">
    <source>
        <dbReference type="SAM" id="MobiDB-lite"/>
    </source>
</evidence>
<keyword evidence="2" id="KW-0732">Signal</keyword>
<evidence type="ECO:0000313" key="4">
    <source>
        <dbReference type="EMBL" id="QUV95557.1"/>
    </source>
</evidence>
<feature type="region of interest" description="Disordered" evidence="1">
    <location>
        <begin position="28"/>
        <end position="59"/>
    </location>
</feature>
<dbReference type="PANTHER" id="PTHR46361">
    <property type="entry name" value="ELECTRON CARRIER/ PROTEIN DISULFIDE OXIDOREDUCTASE"/>
    <property type="match status" value="1"/>
</dbReference>
<dbReference type="PROSITE" id="PS51257">
    <property type="entry name" value="PROKAR_LIPOPROTEIN"/>
    <property type="match status" value="1"/>
</dbReference>
<evidence type="ECO:0000313" key="5">
    <source>
        <dbReference type="Proteomes" id="UP000677668"/>
    </source>
</evidence>
<gene>
    <name evidence="4" type="ORF">J8C05_12020</name>
</gene>
<keyword evidence="5" id="KW-1185">Reference proteome</keyword>
<feature type="domain" description="DUF547" evidence="3">
    <location>
        <begin position="106"/>
        <end position="218"/>
    </location>
</feature>
<sequence length="288" mass="31849">MREPVNAHPLVFWLSPLLLLAGQSCQSAAGPGPHLQSDRSHPAAASREPQASPADAPADERHRAFGRLLRTYVVEGKVRYESWLRSPGDRAALRDYVQWLAGTSPKSLDEPSRKAFWINAYNALTLNSGLERYPLTSVNFNELKDPGARGFWETPAVAGGQSLTLNQIEATILRPTFNDPRIHFAINCASNGCPVLAADAYCRDTLDQQLDARTVAFLNDPARGAHFDEKTGTLTVSMIFQWYAADFGDVTAFITRYRPELTGKVKAMAFLPYDWRLNDFSTAPNPAP</sequence>
<feature type="chain" id="PRO_5045187321" evidence="2">
    <location>
        <begin position="30"/>
        <end position="288"/>
    </location>
</feature>
<evidence type="ECO:0000259" key="3">
    <source>
        <dbReference type="Pfam" id="PF04784"/>
    </source>
</evidence>
<feature type="signal peptide" evidence="2">
    <location>
        <begin position="1"/>
        <end position="29"/>
    </location>
</feature>